<organism evidence="1 2">
    <name type="scientific">Pyrocoelia pectoralis</name>
    <dbReference type="NCBI Taxonomy" id="417401"/>
    <lineage>
        <taxon>Eukaryota</taxon>
        <taxon>Metazoa</taxon>
        <taxon>Ecdysozoa</taxon>
        <taxon>Arthropoda</taxon>
        <taxon>Hexapoda</taxon>
        <taxon>Insecta</taxon>
        <taxon>Pterygota</taxon>
        <taxon>Neoptera</taxon>
        <taxon>Endopterygota</taxon>
        <taxon>Coleoptera</taxon>
        <taxon>Polyphaga</taxon>
        <taxon>Elateriformia</taxon>
        <taxon>Elateroidea</taxon>
        <taxon>Lampyridae</taxon>
        <taxon>Lampyrinae</taxon>
        <taxon>Pyrocoelia</taxon>
    </lineage>
</organism>
<comment type="caution">
    <text evidence="1">The sequence shown here is derived from an EMBL/GenBank/DDBJ whole genome shotgun (WGS) entry which is preliminary data.</text>
</comment>
<dbReference type="SUPFAM" id="SSF56219">
    <property type="entry name" value="DNase I-like"/>
    <property type="match status" value="1"/>
</dbReference>
<evidence type="ECO:0000313" key="2">
    <source>
        <dbReference type="Proteomes" id="UP001329430"/>
    </source>
</evidence>
<keyword evidence="2" id="KW-1185">Reference proteome</keyword>
<dbReference type="AlphaFoldDB" id="A0AAN7V3W6"/>
<evidence type="ECO:0008006" key="3">
    <source>
        <dbReference type="Google" id="ProtNLM"/>
    </source>
</evidence>
<dbReference type="InterPro" id="IPR036691">
    <property type="entry name" value="Endo/exonu/phosph_ase_sf"/>
</dbReference>
<name>A0AAN7V3W6_9COLE</name>
<gene>
    <name evidence="1" type="ORF">RI129_013058</name>
</gene>
<accession>A0AAN7V3W6</accession>
<evidence type="ECO:0000313" key="1">
    <source>
        <dbReference type="EMBL" id="KAK5638763.1"/>
    </source>
</evidence>
<proteinExistence type="predicted"/>
<dbReference type="EMBL" id="JAVRBK010000010">
    <property type="protein sequence ID" value="KAK5638763.1"/>
    <property type="molecule type" value="Genomic_DNA"/>
</dbReference>
<protein>
    <recommendedName>
        <fullName evidence="3">Endonuclease/exonuclease/phosphatase domain-containing protein</fullName>
    </recommendedName>
</protein>
<sequence>MKIICAYAPTEDTSEIEKKTFYEELETLCEKREKKDLLVLMGDFNAKIGREAKWREDIRYTRKIGNGNKLCNMAVRLNMNICSTRY</sequence>
<dbReference type="Gene3D" id="3.60.10.10">
    <property type="entry name" value="Endonuclease/exonuclease/phosphatase"/>
    <property type="match status" value="1"/>
</dbReference>
<dbReference type="GO" id="GO:0003824">
    <property type="term" value="F:catalytic activity"/>
    <property type="evidence" value="ECO:0007669"/>
    <property type="project" value="InterPro"/>
</dbReference>
<reference evidence="1 2" key="1">
    <citation type="journal article" date="2024" name="Insects">
        <title>An Improved Chromosome-Level Genome Assembly of the Firefly Pyrocoelia pectoralis.</title>
        <authorList>
            <person name="Fu X."/>
            <person name="Meyer-Rochow V.B."/>
            <person name="Ballantyne L."/>
            <person name="Zhu X."/>
        </authorList>
    </citation>
    <scope>NUCLEOTIDE SEQUENCE [LARGE SCALE GENOMIC DNA]</scope>
    <source>
        <strain evidence="1">XCY_ONT2</strain>
    </source>
</reference>
<dbReference type="Proteomes" id="UP001329430">
    <property type="component" value="Chromosome 10"/>
</dbReference>